<accession>A0A6S7DF75</accession>
<dbReference type="SUPFAM" id="SSF53098">
    <property type="entry name" value="Ribonuclease H-like"/>
    <property type="match status" value="1"/>
</dbReference>
<sequence length="493" mass="55922">MSPTELVTLTMRELDRLKVIQAVVDGGLKPGRAAERLQLTTRQIERLVLRYKQAGAAGIGSRARGRPGNRKLNEGIACRALELIRERYADFGPTLACEKLRECHGLRLSKETLRHLMTEAGFWIPRRQRPPKIYQPRARRSCLGELIQIDGSDHRWFEQRAPACTLLVYVDDATSRLMALHFTATESTFSYFEATRAYLEQHGKPVAFYSDKYSVFRKTKTDETGSNVTHFGRAMYELNIDTFCANSSSAKGRVERAHLTLQDRLVKELRLRGIHSVADANAYAPSFMAAYNARFAKPPKSGFNAHRPLRADESLDLLLTWRETRRVTKSLTVQYDRVMYLLDDTPANRKLIHRYIDVWEYPDGCIEIRADGRVLPSRPYDRLAEIDQGAVVEHKRLGHALQVAQALQAQRDNRRIGTAPSRTHLGAAVRTQQRQHGTKKQREFTQADLAGVILEQSQQRQVQQPRKPGRRSAKAVEPDVSALPAQAPSFTTA</sequence>
<proteinExistence type="predicted"/>
<dbReference type="NCBIfam" id="NF033594">
    <property type="entry name" value="transpos_ISNCY_2"/>
    <property type="match status" value="1"/>
</dbReference>
<dbReference type="AlphaFoldDB" id="A0A6S7DF75"/>
<dbReference type="EMBL" id="CADIKM010000059">
    <property type="protein sequence ID" value="CAB3803921.1"/>
    <property type="molecule type" value="Genomic_DNA"/>
</dbReference>
<dbReference type="PANTHER" id="PTHR35004:SF7">
    <property type="entry name" value="INTEGRASE PROTEIN"/>
    <property type="match status" value="1"/>
</dbReference>
<dbReference type="PANTHER" id="PTHR35004">
    <property type="entry name" value="TRANSPOSASE RV3428C-RELATED"/>
    <property type="match status" value="1"/>
</dbReference>
<dbReference type="InterPro" id="IPR036397">
    <property type="entry name" value="RNaseH_sf"/>
</dbReference>
<name>A0A6S7DF75_9BURK</name>
<dbReference type="Pfam" id="PF13551">
    <property type="entry name" value="HTH_29"/>
    <property type="match status" value="1"/>
</dbReference>
<feature type="domain" description="Integrase catalytic" evidence="2">
    <location>
        <begin position="132"/>
        <end position="316"/>
    </location>
</feature>
<evidence type="ECO:0000256" key="1">
    <source>
        <dbReference type="SAM" id="MobiDB-lite"/>
    </source>
</evidence>
<reference evidence="3 4" key="1">
    <citation type="submission" date="2020-04" db="EMBL/GenBank/DDBJ databases">
        <authorList>
            <person name="De Canck E."/>
        </authorList>
    </citation>
    <scope>NUCLEOTIDE SEQUENCE [LARGE SCALE GENOMIC DNA]</scope>
    <source>
        <strain evidence="3 4">LMG 28138</strain>
    </source>
</reference>
<protein>
    <submittedName>
        <fullName evidence="3">ISNCY family transposase ISBcen27</fullName>
    </submittedName>
</protein>
<dbReference type="PROSITE" id="PS50994">
    <property type="entry name" value="INTEGRASE"/>
    <property type="match status" value="1"/>
</dbReference>
<keyword evidence="4" id="KW-1185">Reference proteome</keyword>
<feature type="region of interest" description="Disordered" evidence="1">
    <location>
        <begin position="455"/>
        <end position="493"/>
    </location>
</feature>
<dbReference type="InterPro" id="IPR001584">
    <property type="entry name" value="Integrase_cat-core"/>
</dbReference>
<dbReference type="InterPro" id="IPR047797">
    <property type="entry name" value="ISNCY_transpos"/>
</dbReference>
<evidence type="ECO:0000259" key="2">
    <source>
        <dbReference type="PROSITE" id="PS50994"/>
    </source>
</evidence>
<dbReference type="InterPro" id="IPR009057">
    <property type="entry name" value="Homeodomain-like_sf"/>
</dbReference>
<gene>
    <name evidence="3" type="ORF">LMG28138_05427</name>
</gene>
<dbReference type="RefSeq" id="WP_175107994.1">
    <property type="nucleotide sequence ID" value="NZ_CADIKM010000059.1"/>
</dbReference>
<dbReference type="Gene3D" id="3.30.420.10">
    <property type="entry name" value="Ribonuclease H-like superfamily/Ribonuclease H"/>
    <property type="match status" value="1"/>
</dbReference>
<organism evidence="3 4">
    <name type="scientific">Pararobbsia alpina</name>
    <dbReference type="NCBI Taxonomy" id="621374"/>
    <lineage>
        <taxon>Bacteria</taxon>
        <taxon>Pseudomonadati</taxon>
        <taxon>Pseudomonadota</taxon>
        <taxon>Betaproteobacteria</taxon>
        <taxon>Burkholderiales</taxon>
        <taxon>Burkholderiaceae</taxon>
        <taxon>Pararobbsia</taxon>
    </lineage>
</organism>
<dbReference type="InterPro" id="IPR012337">
    <property type="entry name" value="RNaseH-like_sf"/>
</dbReference>
<dbReference type="SUPFAM" id="SSF46689">
    <property type="entry name" value="Homeodomain-like"/>
    <property type="match status" value="1"/>
</dbReference>
<evidence type="ECO:0000313" key="4">
    <source>
        <dbReference type="Proteomes" id="UP000494115"/>
    </source>
</evidence>
<dbReference type="GO" id="GO:0015074">
    <property type="term" value="P:DNA integration"/>
    <property type="evidence" value="ECO:0007669"/>
    <property type="project" value="InterPro"/>
</dbReference>
<feature type="compositionally biased region" description="Low complexity" evidence="1">
    <location>
        <begin position="456"/>
        <end position="466"/>
    </location>
</feature>
<evidence type="ECO:0000313" key="3">
    <source>
        <dbReference type="EMBL" id="CAB3803921.1"/>
    </source>
</evidence>
<dbReference type="Proteomes" id="UP000494115">
    <property type="component" value="Unassembled WGS sequence"/>
</dbReference>
<dbReference type="GO" id="GO:0003676">
    <property type="term" value="F:nucleic acid binding"/>
    <property type="evidence" value="ECO:0007669"/>
    <property type="project" value="InterPro"/>
</dbReference>